<evidence type="ECO:0000313" key="2">
    <source>
        <dbReference type="EMBL" id="PIO63939.1"/>
    </source>
</evidence>
<dbReference type="OrthoDB" id="10558338at2759"/>
<feature type="transmembrane region" description="Helical" evidence="1">
    <location>
        <begin position="24"/>
        <end position="45"/>
    </location>
</feature>
<sequence length="75" mass="8722">MIHLDGEDSRRAVRRERKDIRRTMCTGCLIFVLILAVAAGISVYTSMHTNPTYPLARLKRHEYTSVRIPDYDDQK</sequence>
<dbReference type="EMBL" id="KZ350380">
    <property type="protein sequence ID" value="PIO63939.1"/>
    <property type="molecule type" value="Genomic_DNA"/>
</dbReference>
<name>A0A2G9U109_TELCI</name>
<keyword evidence="1" id="KW-0472">Membrane</keyword>
<proteinExistence type="predicted"/>
<keyword evidence="1" id="KW-0812">Transmembrane</keyword>
<keyword evidence="3" id="KW-1185">Reference proteome</keyword>
<evidence type="ECO:0000256" key="1">
    <source>
        <dbReference type="SAM" id="Phobius"/>
    </source>
</evidence>
<dbReference type="AlphaFoldDB" id="A0A2G9U109"/>
<organism evidence="2 3">
    <name type="scientific">Teladorsagia circumcincta</name>
    <name type="common">Brown stomach worm</name>
    <name type="synonym">Ostertagia circumcincta</name>
    <dbReference type="NCBI Taxonomy" id="45464"/>
    <lineage>
        <taxon>Eukaryota</taxon>
        <taxon>Metazoa</taxon>
        <taxon>Ecdysozoa</taxon>
        <taxon>Nematoda</taxon>
        <taxon>Chromadorea</taxon>
        <taxon>Rhabditida</taxon>
        <taxon>Rhabditina</taxon>
        <taxon>Rhabditomorpha</taxon>
        <taxon>Strongyloidea</taxon>
        <taxon>Trichostrongylidae</taxon>
        <taxon>Teladorsagia</taxon>
    </lineage>
</organism>
<gene>
    <name evidence="2" type="ORF">TELCIR_14445</name>
</gene>
<reference evidence="2 3" key="1">
    <citation type="submission" date="2015-09" db="EMBL/GenBank/DDBJ databases">
        <title>Draft genome of the parasitic nematode Teladorsagia circumcincta isolate WARC Sus (inbred).</title>
        <authorList>
            <person name="Mitreva M."/>
        </authorList>
    </citation>
    <scope>NUCLEOTIDE SEQUENCE [LARGE SCALE GENOMIC DNA]</scope>
    <source>
        <strain evidence="2 3">S</strain>
    </source>
</reference>
<evidence type="ECO:0000313" key="3">
    <source>
        <dbReference type="Proteomes" id="UP000230423"/>
    </source>
</evidence>
<accession>A0A2G9U109</accession>
<dbReference type="Proteomes" id="UP000230423">
    <property type="component" value="Unassembled WGS sequence"/>
</dbReference>
<protein>
    <submittedName>
        <fullName evidence="2">Uncharacterized protein</fullName>
    </submittedName>
</protein>
<keyword evidence="1" id="KW-1133">Transmembrane helix</keyword>